<dbReference type="AlphaFoldDB" id="U5DP56"/>
<organism evidence="1 2">
    <name type="scientific">Rubidibacter lacunae KORDI 51-2</name>
    <dbReference type="NCBI Taxonomy" id="582515"/>
    <lineage>
        <taxon>Bacteria</taxon>
        <taxon>Bacillati</taxon>
        <taxon>Cyanobacteriota</taxon>
        <taxon>Cyanophyceae</taxon>
        <taxon>Oscillatoriophycideae</taxon>
        <taxon>Chroococcales</taxon>
        <taxon>Aphanothecaceae</taxon>
        <taxon>Rubidibacter</taxon>
    </lineage>
</organism>
<accession>U5DP56</accession>
<dbReference type="EMBL" id="ASSJ01000049">
    <property type="protein sequence ID" value="ERN41490.1"/>
    <property type="molecule type" value="Genomic_DNA"/>
</dbReference>
<comment type="caution">
    <text evidence="1">The sequence shown here is derived from an EMBL/GenBank/DDBJ whole genome shotgun (WGS) entry which is preliminary data.</text>
</comment>
<keyword evidence="2" id="KW-1185">Reference proteome</keyword>
<evidence type="ECO:0000313" key="1">
    <source>
        <dbReference type="EMBL" id="ERN41490.1"/>
    </source>
</evidence>
<gene>
    <name evidence="1" type="ORF">KR51_00020670</name>
</gene>
<sequence length="75" mass="8446">MLSLHDRGEDSKVFQRSTLQGEFHLCRGNPTTRKRSLSGSASPCELDSSNTEMIIDSRECRGRLSVITESSLFFH</sequence>
<proteinExistence type="predicted"/>
<name>U5DP56_9CHRO</name>
<reference evidence="1 2" key="1">
    <citation type="submission" date="2013-05" db="EMBL/GenBank/DDBJ databases">
        <title>Draft genome sequence of Rubidibacter lacunae KORDI 51-2.</title>
        <authorList>
            <person name="Choi D.H."/>
            <person name="Noh J.H."/>
            <person name="Kwon K.-K."/>
            <person name="Lee J.-H."/>
            <person name="Ryu J.-Y."/>
        </authorList>
    </citation>
    <scope>NUCLEOTIDE SEQUENCE [LARGE SCALE GENOMIC DNA]</scope>
    <source>
        <strain evidence="1 2">KORDI 51-2</strain>
    </source>
</reference>
<dbReference type="Proteomes" id="UP000016960">
    <property type="component" value="Unassembled WGS sequence"/>
</dbReference>
<evidence type="ECO:0000313" key="2">
    <source>
        <dbReference type="Proteomes" id="UP000016960"/>
    </source>
</evidence>
<dbReference type="InParanoid" id="U5DP56"/>
<protein>
    <submittedName>
        <fullName evidence="1">Uncharacterized protein</fullName>
    </submittedName>
</protein>